<name>A0AC35U5R0_9BILA</name>
<evidence type="ECO:0000313" key="2">
    <source>
        <dbReference type="WBParaSite" id="RSKR_0000794800.1"/>
    </source>
</evidence>
<accession>A0AC35U5R0</accession>
<reference evidence="2" key="1">
    <citation type="submission" date="2016-11" db="UniProtKB">
        <authorList>
            <consortium name="WormBaseParasite"/>
        </authorList>
    </citation>
    <scope>IDENTIFICATION</scope>
    <source>
        <strain evidence="2">KR3021</strain>
    </source>
</reference>
<sequence>MNDSRVKAKEKRRPRRVAPVNDYFEDEDEDSSNWKMYIVIGIVLLCFAILYPNLIHPIFASFFSSGTKVNIPQPNAPPVHPALNSPRPGGASPAHPAMRMNQQQAPESTGGGRGGMIGWMLPFYTIGVMGFLCFTLYKLMYGKRKKRRGARRYDSDESDNIPYSEEDGDDNEESESEFGKMGSKKKKDLINKLKETENSMAKILMQLEHLQSMDSANKILTSARAPQDDNAEEEYDEVAQLTNQSRINQDLQRNSNDIKKTLKDFNDISKIFLATKEKFKNNENHKETEELSNTKNLVAENGHGDTDYEDIKPTDTNLKSKAQTKEMDLESENELDKNLKVSQTLPEMLKLATSEEENISKEQVERLEKINTVSTKQQNDLLKSQDEKIATKNSKTTKSHPKKGKGKKNQSRRDD</sequence>
<organism evidence="1 2">
    <name type="scientific">Rhabditophanes sp. KR3021</name>
    <dbReference type="NCBI Taxonomy" id="114890"/>
    <lineage>
        <taxon>Eukaryota</taxon>
        <taxon>Metazoa</taxon>
        <taxon>Ecdysozoa</taxon>
        <taxon>Nematoda</taxon>
        <taxon>Chromadorea</taxon>
        <taxon>Rhabditida</taxon>
        <taxon>Tylenchina</taxon>
        <taxon>Panagrolaimomorpha</taxon>
        <taxon>Strongyloidoidea</taxon>
        <taxon>Alloionematidae</taxon>
        <taxon>Rhabditophanes</taxon>
    </lineage>
</organism>
<dbReference type="Proteomes" id="UP000095286">
    <property type="component" value="Unplaced"/>
</dbReference>
<proteinExistence type="predicted"/>
<evidence type="ECO:0000313" key="1">
    <source>
        <dbReference type="Proteomes" id="UP000095286"/>
    </source>
</evidence>
<protein>
    <submittedName>
        <fullName evidence="2">RIC3 domain-containing protein</fullName>
    </submittedName>
</protein>
<dbReference type="WBParaSite" id="RSKR_0000794800.1">
    <property type="protein sequence ID" value="RSKR_0000794800.1"/>
    <property type="gene ID" value="RSKR_0000794800"/>
</dbReference>